<dbReference type="AlphaFoldDB" id="A0AAD9E7P4"/>
<comment type="caution">
    <text evidence="2">The sequence shown here is derived from an EMBL/GenBank/DDBJ whole genome shotgun (WGS) entry which is preliminary data.</text>
</comment>
<keyword evidence="3" id="KW-1185">Reference proteome</keyword>
<evidence type="ECO:0000313" key="3">
    <source>
        <dbReference type="Proteomes" id="UP001243330"/>
    </source>
</evidence>
<proteinExistence type="predicted"/>
<accession>A0AAD9E7P4</accession>
<dbReference type="Proteomes" id="UP001243330">
    <property type="component" value="Unassembled WGS sequence"/>
</dbReference>
<feature type="compositionally biased region" description="Acidic residues" evidence="1">
    <location>
        <begin position="23"/>
        <end position="35"/>
    </location>
</feature>
<organism evidence="2 3">
    <name type="scientific">Colletotrichum chrysophilum</name>
    <dbReference type="NCBI Taxonomy" id="1836956"/>
    <lineage>
        <taxon>Eukaryota</taxon>
        <taxon>Fungi</taxon>
        <taxon>Dikarya</taxon>
        <taxon>Ascomycota</taxon>
        <taxon>Pezizomycotina</taxon>
        <taxon>Sordariomycetes</taxon>
        <taxon>Hypocreomycetidae</taxon>
        <taxon>Glomerellales</taxon>
        <taxon>Glomerellaceae</taxon>
        <taxon>Colletotrichum</taxon>
        <taxon>Colletotrichum gloeosporioides species complex</taxon>
    </lineage>
</organism>
<dbReference type="EMBL" id="JAQOWY010001007">
    <property type="protein sequence ID" value="KAK1837798.1"/>
    <property type="molecule type" value="Genomic_DNA"/>
</dbReference>
<evidence type="ECO:0000313" key="2">
    <source>
        <dbReference type="EMBL" id="KAK1837798.1"/>
    </source>
</evidence>
<feature type="region of interest" description="Disordered" evidence="1">
    <location>
        <begin position="19"/>
        <end position="52"/>
    </location>
</feature>
<protein>
    <submittedName>
        <fullName evidence="2">Uncharacterized protein</fullName>
    </submittedName>
</protein>
<feature type="compositionally biased region" description="Basic and acidic residues" evidence="1">
    <location>
        <begin position="36"/>
        <end position="45"/>
    </location>
</feature>
<sequence length="125" mass="13279">MGAGYCSVACGLEGSDVYIIARDDDDDEEEEEEEKEASPDRRTEDWPGGSQGLGVLGLMTVRLHGVGSPAAGGLPGERLDLNGLTVGLRSSSPRFPYHNGNLVVEVKGPRRGVASAKVPPIFSYY</sequence>
<gene>
    <name evidence="2" type="ORF">CCHR01_19582</name>
</gene>
<evidence type="ECO:0000256" key="1">
    <source>
        <dbReference type="SAM" id="MobiDB-lite"/>
    </source>
</evidence>
<reference evidence="2" key="1">
    <citation type="submission" date="2023-01" db="EMBL/GenBank/DDBJ databases">
        <title>Colletotrichum chrysophilum M932 genome sequence.</title>
        <authorList>
            <person name="Baroncelli R."/>
        </authorList>
    </citation>
    <scope>NUCLEOTIDE SEQUENCE</scope>
    <source>
        <strain evidence="2">M932</strain>
    </source>
</reference>
<name>A0AAD9E7P4_9PEZI</name>